<dbReference type="Gene3D" id="3.40.50.450">
    <property type="match status" value="1"/>
</dbReference>
<name>A0ABV2WTE2_9NOCA</name>
<dbReference type="EMBL" id="JBEYBF010000013">
    <property type="protein sequence ID" value="MEU1954155.1"/>
    <property type="molecule type" value="Genomic_DNA"/>
</dbReference>
<dbReference type="SUPFAM" id="SSF102405">
    <property type="entry name" value="MCP/YpsA-like"/>
    <property type="match status" value="1"/>
</dbReference>
<proteinExistence type="predicted"/>
<organism evidence="1 2">
    <name type="scientific">Nocardia rhamnosiphila</name>
    <dbReference type="NCBI Taxonomy" id="426716"/>
    <lineage>
        <taxon>Bacteria</taxon>
        <taxon>Bacillati</taxon>
        <taxon>Actinomycetota</taxon>
        <taxon>Actinomycetes</taxon>
        <taxon>Mycobacteriales</taxon>
        <taxon>Nocardiaceae</taxon>
        <taxon>Nocardia</taxon>
    </lineage>
</organism>
<gene>
    <name evidence="1" type="ORF">ABZ510_20105</name>
</gene>
<dbReference type="Pfam" id="PF18306">
    <property type="entry name" value="LDcluster4"/>
    <property type="match status" value="1"/>
</dbReference>
<dbReference type="PANTHER" id="PTHR43393:SF3">
    <property type="entry name" value="LYSINE DECARBOXYLASE-LIKE PROTEIN"/>
    <property type="match status" value="1"/>
</dbReference>
<accession>A0ABV2WTE2</accession>
<evidence type="ECO:0000313" key="2">
    <source>
        <dbReference type="Proteomes" id="UP001550628"/>
    </source>
</evidence>
<evidence type="ECO:0000313" key="1">
    <source>
        <dbReference type="EMBL" id="MEU1954155.1"/>
    </source>
</evidence>
<sequence length="161" mass="16225">MPPIQVAVCGPSNCTGTDAANAREVGRLLARAGATVLCGGGRGVMAAVAEGASAENGLVIGIRPDAEPAGICEGLSAVLYTNMGEARNAILVRSADAVIVVGGSWGTLSELALANHRGNTPVITLGGWKILDADDNPIHAAITATSPQVAVRTALAQSRRF</sequence>
<dbReference type="InterPro" id="IPR041164">
    <property type="entry name" value="LDcluster4"/>
</dbReference>
<dbReference type="Proteomes" id="UP001550628">
    <property type="component" value="Unassembled WGS sequence"/>
</dbReference>
<comment type="caution">
    <text evidence="1">The sequence shown here is derived from an EMBL/GenBank/DDBJ whole genome shotgun (WGS) entry which is preliminary data.</text>
</comment>
<keyword evidence="2" id="KW-1185">Reference proteome</keyword>
<dbReference type="RefSeq" id="WP_356954064.1">
    <property type="nucleotide sequence ID" value="NZ_JBEYBD010000001.1"/>
</dbReference>
<reference evidence="1 2" key="1">
    <citation type="submission" date="2024-06" db="EMBL/GenBank/DDBJ databases">
        <title>The Natural Products Discovery Center: Release of the First 8490 Sequenced Strains for Exploring Actinobacteria Biosynthetic Diversity.</title>
        <authorList>
            <person name="Kalkreuter E."/>
            <person name="Kautsar S.A."/>
            <person name="Yang D."/>
            <person name="Bader C.D."/>
            <person name="Teijaro C.N."/>
            <person name="Fluegel L."/>
            <person name="Davis C.M."/>
            <person name="Simpson J.R."/>
            <person name="Lauterbach L."/>
            <person name="Steele A.D."/>
            <person name="Gui C."/>
            <person name="Meng S."/>
            <person name="Li G."/>
            <person name="Viehrig K."/>
            <person name="Ye F."/>
            <person name="Su P."/>
            <person name="Kiefer A.F."/>
            <person name="Nichols A."/>
            <person name="Cepeda A.J."/>
            <person name="Yan W."/>
            <person name="Fan B."/>
            <person name="Jiang Y."/>
            <person name="Adhikari A."/>
            <person name="Zheng C.-J."/>
            <person name="Schuster L."/>
            <person name="Cowan T.M."/>
            <person name="Smanski M.J."/>
            <person name="Chevrette M.G."/>
            <person name="De Carvalho L.P.S."/>
            <person name="Shen B."/>
        </authorList>
    </citation>
    <scope>NUCLEOTIDE SEQUENCE [LARGE SCALE GENOMIC DNA]</scope>
    <source>
        <strain evidence="1 2">NPDC019708</strain>
    </source>
</reference>
<dbReference type="InterPro" id="IPR052341">
    <property type="entry name" value="LOG_family_nucleotidases"/>
</dbReference>
<dbReference type="PANTHER" id="PTHR43393">
    <property type="entry name" value="CYTOKININ RIBOSIDE 5'-MONOPHOSPHATE PHOSPHORIBOHYDROLASE"/>
    <property type="match status" value="1"/>
</dbReference>
<protein>
    <submittedName>
        <fullName evidence="1">LOG family protein</fullName>
    </submittedName>
</protein>